<evidence type="ECO:0000256" key="14">
    <source>
        <dbReference type="PIRSR" id="PIRSR000853-3"/>
    </source>
</evidence>
<feature type="domain" description="PEP-utilising enzyme mobile" evidence="15">
    <location>
        <begin position="420"/>
        <end position="501"/>
    </location>
</feature>
<feature type="binding site" evidence="13">
    <location>
        <position position="762"/>
    </location>
    <ligand>
        <name>substrate</name>
    </ligand>
</feature>
<evidence type="ECO:0000256" key="10">
    <source>
        <dbReference type="ARBA" id="ARBA00022842"/>
    </source>
</evidence>
<dbReference type="SUPFAM" id="SSF52009">
    <property type="entry name" value="Phosphohistidine domain"/>
    <property type="match status" value="1"/>
</dbReference>
<evidence type="ECO:0000256" key="9">
    <source>
        <dbReference type="ARBA" id="ARBA00022840"/>
    </source>
</evidence>
<keyword evidence="10 14" id="KW-0460">Magnesium</keyword>
<reference evidence="18" key="2">
    <citation type="journal article" date="2021" name="PeerJ">
        <title>Extensive microbial diversity within the chicken gut microbiome revealed by metagenomics and culture.</title>
        <authorList>
            <person name="Gilroy R."/>
            <person name="Ravi A."/>
            <person name="Getino M."/>
            <person name="Pursley I."/>
            <person name="Horton D.L."/>
            <person name="Alikhan N.F."/>
            <person name="Baker D."/>
            <person name="Gharbi K."/>
            <person name="Hall N."/>
            <person name="Watson M."/>
            <person name="Adriaenssens E.M."/>
            <person name="Foster-Nyarko E."/>
            <person name="Jarju S."/>
            <person name="Secka A."/>
            <person name="Antonio M."/>
            <person name="Oren A."/>
            <person name="Chaudhuri R.R."/>
            <person name="La Ragione R."/>
            <person name="Hildebrand F."/>
            <person name="Pallen M.J."/>
        </authorList>
    </citation>
    <scope>NUCLEOTIDE SEQUENCE</scope>
    <source>
        <strain evidence="18">CHK147-3167</strain>
    </source>
</reference>
<feature type="domain" description="Pyruvate phosphate dikinase AMP/ATP-binding" evidence="16">
    <location>
        <begin position="56"/>
        <end position="295"/>
    </location>
</feature>
<evidence type="ECO:0000256" key="7">
    <source>
        <dbReference type="ARBA" id="ARBA00022741"/>
    </source>
</evidence>
<comment type="caution">
    <text evidence="18">The sequence shown here is derived from an EMBL/GenBank/DDBJ whole genome shotgun (WGS) entry which is preliminary data.</text>
</comment>
<gene>
    <name evidence="18" type="ORF">IAB27_04845</name>
</gene>
<feature type="binding site" evidence="13">
    <location>
        <position position="559"/>
    </location>
    <ligand>
        <name>substrate</name>
    </ligand>
</feature>
<feature type="binding site" evidence="13">
    <location>
        <position position="764"/>
    </location>
    <ligand>
        <name>substrate</name>
    </ligand>
</feature>
<evidence type="ECO:0000256" key="2">
    <source>
        <dbReference type="ARBA" id="ARBA00007837"/>
    </source>
</evidence>
<keyword evidence="18" id="KW-0670">Pyruvate</keyword>
<evidence type="ECO:0000256" key="12">
    <source>
        <dbReference type="PIRSR" id="PIRSR000853-1"/>
    </source>
</evidence>
<name>A0A9D1CYN8_9FIRM</name>
<evidence type="ECO:0000256" key="8">
    <source>
        <dbReference type="ARBA" id="ARBA00022777"/>
    </source>
</evidence>
<dbReference type="EC" id="2.7.9.1" evidence="3"/>
<keyword evidence="8" id="KW-0418">Kinase</keyword>
<dbReference type="SUPFAM" id="SSF51621">
    <property type="entry name" value="Phosphoenolpyruvate/pyruvate domain"/>
    <property type="match status" value="1"/>
</dbReference>
<feature type="active site" description="Proton donor" evidence="12">
    <location>
        <position position="826"/>
    </location>
</feature>
<dbReference type="EMBL" id="DVFV01000089">
    <property type="protein sequence ID" value="HIQ90932.1"/>
    <property type="molecule type" value="Genomic_DNA"/>
</dbReference>
<feature type="binding site" evidence="13">
    <location>
        <position position="763"/>
    </location>
    <ligand>
        <name>substrate</name>
    </ligand>
</feature>
<dbReference type="PANTHER" id="PTHR22931:SF9">
    <property type="entry name" value="PYRUVATE, PHOSPHATE DIKINASE 1, CHLOROPLASTIC"/>
    <property type="match status" value="1"/>
</dbReference>
<evidence type="ECO:0000256" key="1">
    <source>
        <dbReference type="ARBA" id="ARBA00001946"/>
    </source>
</evidence>
<evidence type="ECO:0000259" key="15">
    <source>
        <dbReference type="Pfam" id="PF00391"/>
    </source>
</evidence>
<dbReference type="InterPro" id="IPR040442">
    <property type="entry name" value="Pyrv_kinase-like_dom_sf"/>
</dbReference>
<feature type="binding site" evidence="13">
    <location>
        <position position="615"/>
    </location>
    <ligand>
        <name>substrate</name>
    </ligand>
</feature>
<dbReference type="InterPro" id="IPR000121">
    <property type="entry name" value="PEP_util_C"/>
</dbReference>
<comment type="similarity">
    <text evidence="2">Belongs to the PEP-utilizing enzyme family.</text>
</comment>
<dbReference type="Gene3D" id="3.20.20.60">
    <property type="entry name" value="Phosphoenolpyruvate-binding domains"/>
    <property type="match status" value="1"/>
</dbReference>
<feature type="binding site" evidence="13">
    <location>
        <position position="761"/>
    </location>
    <ligand>
        <name>substrate</name>
    </ligand>
</feature>
<dbReference type="SUPFAM" id="SSF56059">
    <property type="entry name" value="Glutathione synthetase ATP-binding domain-like"/>
    <property type="match status" value="1"/>
</dbReference>
<feature type="domain" description="Pyruvate phosphate dikinase AMP/ATP-binding" evidence="16">
    <location>
        <begin position="302"/>
        <end position="348"/>
    </location>
</feature>
<dbReference type="GO" id="GO:0050242">
    <property type="term" value="F:pyruvate, phosphate dikinase activity"/>
    <property type="evidence" value="ECO:0007669"/>
    <property type="project" value="UniProtKB-EC"/>
</dbReference>
<dbReference type="PIRSF" id="PIRSF000853">
    <property type="entry name" value="PPDK"/>
    <property type="match status" value="1"/>
</dbReference>
<evidence type="ECO:0000256" key="13">
    <source>
        <dbReference type="PIRSR" id="PIRSR000853-2"/>
    </source>
</evidence>
<dbReference type="InterPro" id="IPR008279">
    <property type="entry name" value="PEP-util_enz_mobile_dom"/>
</dbReference>
<sequence length="868" mass="96756">MKKYVYLFNEGNKDMRDLLGGKGANLAEMCNMGLPVPLGFTVTTEACKQYYQDNEELNEDIKTEILITLKKLETEVGKKIGDPENPLLLSVRSGSPVSMPGMMDTILNLGLNDQIAKKLSKDEDSIRFIYDSYRRLIMMFADVVKGKDKDKFEKILEKYKEKRSAKTDLDLTAEDMYNIAMESKEAYKEIVGEDFPEEPRTQLLESIKAVFRSWNNKRAKVYREMNNISDDLGTAVNVQMMVYGNLSEDSLTGVAFSRNPATGEDVLYGEFLEKAQGEDIVAGVRTPKPVEVLERNAPHIYKELKDISKLLEYHYKDMQDMEFTVEKGKLYMLQTRNGKRTSMANLNIAVDMAGSGLIAKEEALLRVSTKDLDNLMHKTFEEKALKEEKPLTKGLPASPGAVSGRIYFTEADIVKNYNDSDTILVREETSPEDIEGMKYAVGLLTVRGGMTSHAAVVARGLGRCCISGCSEITVNAAKKTLTIGDITLTEGDYISLDGSTGNVYEGVLPTTDPKITGNFETLLNWAKDVKKIGVRANADLAKDALVAFNFGAEGIGLCRTEHMFFEENKIFAIRKMILAETEEEKEKALNDLLPIQTKDFEELFKAANGKILTIRYLDPPLHEFLPKKEEDIKKLAGSLNVTIKSLKEKIESLKQFNPMMGLRGSRLDITYPGLAIMQTKAILTAAKNVQSQGIEVKPEIMLPLIGDPNELKYLKNIIEETAKDIIKSGEVSYKIGTMIEVPRSTILSAEIAKEADFFSFGTNDLTQMTFGFSRDDASSFLNDYYQKGILKFDPFKTIDKEGVGRLIEVSITLAKRANPSIELGVCGEHGGDEESVKFFSKLGLDYVSCSPYRVPIAILSAAKAVLEK</sequence>
<comment type="cofactor">
    <cofactor evidence="1 14">
        <name>Mg(2+)</name>
        <dbReference type="ChEBI" id="CHEBI:18420"/>
    </cofactor>
</comment>
<dbReference type="GO" id="GO:0046872">
    <property type="term" value="F:metal ion binding"/>
    <property type="evidence" value="ECO:0007669"/>
    <property type="project" value="UniProtKB-KW"/>
</dbReference>
<evidence type="ECO:0000259" key="16">
    <source>
        <dbReference type="Pfam" id="PF01326"/>
    </source>
</evidence>
<dbReference type="AlphaFoldDB" id="A0A9D1CYN8"/>
<organism evidence="18 19">
    <name type="scientific">Candidatus Coprosoma intestinipullorum</name>
    <dbReference type="NCBI Taxonomy" id="2840752"/>
    <lineage>
        <taxon>Bacteria</taxon>
        <taxon>Bacillati</taxon>
        <taxon>Bacillota</taxon>
        <taxon>Bacillota incertae sedis</taxon>
        <taxon>Candidatus Coprosoma</taxon>
    </lineage>
</organism>
<feature type="binding site" evidence="14">
    <location>
        <position position="764"/>
    </location>
    <ligand>
        <name>Mg(2+)</name>
        <dbReference type="ChEBI" id="CHEBI:18420"/>
    </ligand>
</feature>
<dbReference type="Gene3D" id="3.50.30.10">
    <property type="entry name" value="Phosphohistidine domain"/>
    <property type="match status" value="1"/>
</dbReference>
<dbReference type="Pfam" id="PF00391">
    <property type="entry name" value="PEP-utilizers"/>
    <property type="match status" value="1"/>
</dbReference>
<evidence type="ECO:0000313" key="19">
    <source>
        <dbReference type="Proteomes" id="UP000886786"/>
    </source>
</evidence>
<dbReference type="GO" id="GO:0005524">
    <property type="term" value="F:ATP binding"/>
    <property type="evidence" value="ECO:0007669"/>
    <property type="project" value="UniProtKB-KW"/>
</dbReference>
<dbReference type="InterPro" id="IPR015813">
    <property type="entry name" value="Pyrv/PenolPyrv_kinase-like_dom"/>
</dbReference>
<dbReference type="InterPro" id="IPR013815">
    <property type="entry name" value="ATP_grasp_subdomain_1"/>
</dbReference>
<dbReference type="NCBIfam" id="TIGR01828">
    <property type="entry name" value="pyru_phos_dikin"/>
    <property type="match status" value="1"/>
</dbReference>
<feature type="binding site" evidence="14">
    <location>
        <position position="740"/>
    </location>
    <ligand>
        <name>Mg(2+)</name>
        <dbReference type="ChEBI" id="CHEBI:18420"/>
    </ligand>
</feature>
<dbReference type="Gene3D" id="3.30.1490.20">
    <property type="entry name" value="ATP-grasp fold, A domain"/>
    <property type="match status" value="1"/>
</dbReference>
<dbReference type="GO" id="GO:0016301">
    <property type="term" value="F:kinase activity"/>
    <property type="evidence" value="ECO:0007669"/>
    <property type="project" value="UniProtKB-KW"/>
</dbReference>
<keyword evidence="6 14" id="KW-0479">Metal-binding</keyword>
<dbReference type="InterPro" id="IPR010121">
    <property type="entry name" value="Pyruvate_phosphate_dikinase"/>
</dbReference>
<accession>A0A9D1CYN8</accession>
<protein>
    <recommendedName>
        <fullName evidence="4">Pyruvate, phosphate dikinase</fullName>
        <ecNumber evidence="3">2.7.9.1</ecNumber>
    </recommendedName>
    <alternativeName>
        <fullName evidence="11">Pyruvate, orthophosphate dikinase</fullName>
    </alternativeName>
</protein>
<feature type="binding site" evidence="13">
    <location>
        <position position="740"/>
    </location>
    <ligand>
        <name>substrate</name>
    </ligand>
</feature>
<evidence type="ECO:0000259" key="17">
    <source>
        <dbReference type="Pfam" id="PF02896"/>
    </source>
</evidence>
<feature type="active site" description="Tele-phosphohistidine intermediate" evidence="12">
    <location>
        <position position="453"/>
    </location>
</feature>
<dbReference type="PROSITE" id="PS00742">
    <property type="entry name" value="PEP_ENZYMES_2"/>
    <property type="match status" value="1"/>
</dbReference>
<dbReference type="PROSITE" id="PS00370">
    <property type="entry name" value="PEP_ENZYMES_PHOS_SITE"/>
    <property type="match status" value="1"/>
</dbReference>
<dbReference type="InterPro" id="IPR036637">
    <property type="entry name" value="Phosphohistidine_dom_sf"/>
</dbReference>
<dbReference type="Pfam" id="PF01326">
    <property type="entry name" value="PPDK_N"/>
    <property type="match status" value="2"/>
</dbReference>
<keyword evidence="7" id="KW-0547">Nucleotide-binding</keyword>
<evidence type="ECO:0000256" key="3">
    <source>
        <dbReference type="ARBA" id="ARBA00011994"/>
    </source>
</evidence>
<dbReference type="InterPro" id="IPR023151">
    <property type="entry name" value="PEP_util_CS"/>
</dbReference>
<keyword evidence="9" id="KW-0067">ATP-binding</keyword>
<dbReference type="NCBIfam" id="NF004531">
    <property type="entry name" value="PRK05878.1"/>
    <property type="match status" value="1"/>
</dbReference>
<dbReference type="InterPro" id="IPR018274">
    <property type="entry name" value="PEP_util_AS"/>
</dbReference>
<evidence type="ECO:0000256" key="4">
    <source>
        <dbReference type="ARBA" id="ARBA00020138"/>
    </source>
</evidence>
<dbReference type="PANTHER" id="PTHR22931">
    <property type="entry name" value="PHOSPHOENOLPYRUVATE DIKINASE-RELATED"/>
    <property type="match status" value="1"/>
</dbReference>
<evidence type="ECO:0000313" key="18">
    <source>
        <dbReference type="EMBL" id="HIQ90932.1"/>
    </source>
</evidence>
<dbReference type="Proteomes" id="UP000886786">
    <property type="component" value="Unassembled WGS sequence"/>
</dbReference>
<feature type="domain" description="PEP-utilising enzyme C-terminal" evidence="17">
    <location>
        <begin position="517"/>
        <end position="860"/>
    </location>
</feature>
<evidence type="ECO:0000256" key="5">
    <source>
        <dbReference type="ARBA" id="ARBA00022679"/>
    </source>
</evidence>
<dbReference type="Gene3D" id="1.10.189.10">
    <property type="entry name" value="Pyruvate Phosphate Dikinase, domain 2"/>
    <property type="match status" value="1"/>
</dbReference>
<keyword evidence="5 18" id="KW-0808">Transferase</keyword>
<reference evidence="18" key="1">
    <citation type="submission" date="2020-10" db="EMBL/GenBank/DDBJ databases">
        <authorList>
            <person name="Gilroy R."/>
        </authorList>
    </citation>
    <scope>NUCLEOTIDE SEQUENCE</scope>
    <source>
        <strain evidence="18">CHK147-3167</strain>
    </source>
</reference>
<dbReference type="InterPro" id="IPR002192">
    <property type="entry name" value="PPDK_AMP/ATP-bd"/>
</dbReference>
<dbReference type="Pfam" id="PF02896">
    <property type="entry name" value="PEP-utilizers_C"/>
    <property type="match status" value="1"/>
</dbReference>
<dbReference type="Gene3D" id="3.30.470.20">
    <property type="entry name" value="ATP-grasp fold, B domain"/>
    <property type="match status" value="1"/>
</dbReference>
<evidence type="ECO:0000256" key="11">
    <source>
        <dbReference type="ARBA" id="ARBA00032883"/>
    </source>
</evidence>
<dbReference type="Gene3D" id="1.20.80.30">
    <property type="match status" value="1"/>
</dbReference>
<proteinExistence type="inferred from homology"/>
<evidence type="ECO:0000256" key="6">
    <source>
        <dbReference type="ARBA" id="ARBA00022723"/>
    </source>
</evidence>